<protein>
    <submittedName>
        <fullName evidence="1">SPOR domain-containing protein</fullName>
    </submittedName>
</protein>
<comment type="caution">
    <text evidence="1">The sequence shown here is derived from an EMBL/GenBank/DDBJ whole genome shotgun (WGS) entry which is preliminary data.</text>
</comment>
<evidence type="ECO:0000313" key="2">
    <source>
        <dbReference type="Proteomes" id="UP001198565"/>
    </source>
</evidence>
<proteinExistence type="predicted"/>
<keyword evidence="2" id="KW-1185">Reference proteome</keyword>
<organism evidence="1 2">
    <name type="scientific">Streptantibioticus parmotrematis</name>
    <dbReference type="NCBI Taxonomy" id="2873249"/>
    <lineage>
        <taxon>Bacteria</taxon>
        <taxon>Bacillati</taxon>
        <taxon>Actinomycetota</taxon>
        <taxon>Actinomycetes</taxon>
        <taxon>Kitasatosporales</taxon>
        <taxon>Streptomycetaceae</taxon>
        <taxon>Streptantibioticus</taxon>
    </lineage>
</organism>
<gene>
    <name evidence="1" type="ORF">K7472_04490</name>
</gene>
<accession>A0ABS7QME7</accession>
<evidence type="ECO:0000313" key="1">
    <source>
        <dbReference type="EMBL" id="MBY8884103.1"/>
    </source>
</evidence>
<sequence>MEDLLWAVIREDEGGNRYRVGRYGTREEAERVARRFDDGADDRRYVVERVDQRRAS</sequence>
<dbReference type="RefSeq" id="WP_222974065.1">
    <property type="nucleotide sequence ID" value="NZ_JAINVZ010000002.1"/>
</dbReference>
<dbReference type="Proteomes" id="UP001198565">
    <property type="component" value="Unassembled WGS sequence"/>
</dbReference>
<dbReference type="EMBL" id="JAINVZ010000002">
    <property type="protein sequence ID" value="MBY8884103.1"/>
    <property type="molecule type" value="Genomic_DNA"/>
</dbReference>
<reference evidence="1 2" key="1">
    <citation type="submission" date="2021-08" db="EMBL/GenBank/DDBJ databases">
        <title>Streptomyces sp. PTM05 isolated from lichen.</title>
        <authorList>
            <person name="Somphong A."/>
            <person name="Phongsopitanun W."/>
            <person name="Tanasupawat S."/>
        </authorList>
    </citation>
    <scope>NUCLEOTIDE SEQUENCE [LARGE SCALE GENOMIC DNA]</scope>
    <source>
        <strain evidence="1 2">Ptm05</strain>
    </source>
</reference>
<name>A0ABS7QME7_9ACTN</name>